<feature type="domain" description="DUF4136" evidence="2">
    <location>
        <begin position="28"/>
        <end position="190"/>
    </location>
</feature>
<evidence type="ECO:0000256" key="1">
    <source>
        <dbReference type="SAM" id="SignalP"/>
    </source>
</evidence>
<evidence type="ECO:0000313" key="3">
    <source>
        <dbReference type="EMBL" id="GAA0821670.1"/>
    </source>
</evidence>
<keyword evidence="4" id="KW-1185">Reference proteome</keyword>
<sequence length="191" mass="21192">MLKIKLLLVTTLLILSVGCTSNSAKISFDKNTNIDTKNYKTFAWLTTAKIMAPPTDINPVMKVRVDESIEQAFIAKGYQLIDDAEKADFTISYTVGSREEIKVNSYPSTYNTGFGWGSGYYGGRGFYGASMGTDTSVRQYTQGKLAIDVYDVKTHQPVWHGWATKRLSSDDKETPSATINDVVSQVVNQFN</sequence>
<protein>
    <submittedName>
        <fullName evidence="3">DUF4136 domain-containing protein</fullName>
    </submittedName>
</protein>
<feature type="signal peptide" evidence="1">
    <location>
        <begin position="1"/>
        <end position="24"/>
    </location>
</feature>
<accession>A0ABN1L9V3</accession>
<reference evidence="3 4" key="1">
    <citation type="journal article" date="2019" name="Int. J. Syst. Evol. Microbiol.">
        <title>The Global Catalogue of Microorganisms (GCM) 10K type strain sequencing project: providing services to taxonomists for standard genome sequencing and annotation.</title>
        <authorList>
            <consortium name="The Broad Institute Genomics Platform"/>
            <consortium name="The Broad Institute Genome Sequencing Center for Infectious Disease"/>
            <person name="Wu L."/>
            <person name="Ma J."/>
        </authorList>
    </citation>
    <scope>NUCLEOTIDE SEQUENCE [LARGE SCALE GENOMIC DNA]</scope>
    <source>
        <strain evidence="3 4">JCM 15608</strain>
    </source>
</reference>
<keyword evidence="1" id="KW-0732">Signal</keyword>
<evidence type="ECO:0000313" key="4">
    <source>
        <dbReference type="Proteomes" id="UP001500021"/>
    </source>
</evidence>
<name>A0ABN1L9V3_9GAMM</name>
<dbReference type="PROSITE" id="PS51257">
    <property type="entry name" value="PROKAR_LIPOPROTEIN"/>
    <property type="match status" value="1"/>
</dbReference>
<dbReference type="EMBL" id="BAAAFA010000010">
    <property type="protein sequence ID" value="GAA0821670.1"/>
    <property type="molecule type" value="Genomic_DNA"/>
</dbReference>
<dbReference type="RefSeq" id="WP_215981694.1">
    <property type="nucleotide sequence ID" value="NZ_BAAAFA010000010.1"/>
</dbReference>
<dbReference type="InterPro" id="IPR025411">
    <property type="entry name" value="DUF4136"/>
</dbReference>
<evidence type="ECO:0000259" key="2">
    <source>
        <dbReference type="Pfam" id="PF13590"/>
    </source>
</evidence>
<feature type="chain" id="PRO_5047046127" evidence="1">
    <location>
        <begin position="25"/>
        <end position="191"/>
    </location>
</feature>
<dbReference type="Pfam" id="PF13590">
    <property type="entry name" value="DUF4136"/>
    <property type="match status" value="1"/>
</dbReference>
<dbReference type="Proteomes" id="UP001500021">
    <property type="component" value="Unassembled WGS sequence"/>
</dbReference>
<gene>
    <name evidence="3" type="ORF">GCM10009111_29010</name>
</gene>
<proteinExistence type="predicted"/>
<organism evidence="3 4">
    <name type="scientific">Colwellia asteriadis</name>
    <dbReference type="NCBI Taxonomy" id="517723"/>
    <lineage>
        <taxon>Bacteria</taxon>
        <taxon>Pseudomonadati</taxon>
        <taxon>Pseudomonadota</taxon>
        <taxon>Gammaproteobacteria</taxon>
        <taxon>Alteromonadales</taxon>
        <taxon>Colwelliaceae</taxon>
        <taxon>Colwellia</taxon>
    </lineage>
</organism>
<comment type="caution">
    <text evidence="3">The sequence shown here is derived from an EMBL/GenBank/DDBJ whole genome shotgun (WGS) entry which is preliminary data.</text>
</comment>